<protein>
    <submittedName>
        <fullName evidence="1">Uncharacterized protein</fullName>
    </submittedName>
</protein>
<dbReference type="EMBL" id="CM056814">
    <property type="protein sequence ID" value="KAJ8627639.1"/>
    <property type="molecule type" value="Genomic_DNA"/>
</dbReference>
<keyword evidence="2" id="KW-1185">Reference proteome</keyword>
<accession>A0ACC2L2C7</accession>
<evidence type="ECO:0000313" key="1">
    <source>
        <dbReference type="EMBL" id="KAJ8627639.1"/>
    </source>
</evidence>
<evidence type="ECO:0000313" key="2">
    <source>
        <dbReference type="Proteomes" id="UP001234297"/>
    </source>
</evidence>
<gene>
    <name evidence="1" type="ORF">MRB53_020946</name>
</gene>
<proteinExistence type="predicted"/>
<organism evidence="1 2">
    <name type="scientific">Persea americana</name>
    <name type="common">Avocado</name>
    <dbReference type="NCBI Taxonomy" id="3435"/>
    <lineage>
        <taxon>Eukaryota</taxon>
        <taxon>Viridiplantae</taxon>
        <taxon>Streptophyta</taxon>
        <taxon>Embryophyta</taxon>
        <taxon>Tracheophyta</taxon>
        <taxon>Spermatophyta</taxon>
        <taxon>Magnoliopsida</taxon>
        <taxon>Magnoliidae</taxon>
        <taxon>Laurales</taxon>
        <taxon>Lauraceae</taxon>
        <taxon>Persea</taxon>
    </lineage>
</organism>
<sequence>MKVLPPSLGASVYAIACILSYDALFGIPIDLESVDTLTSMVNATGIEKSTSGKQFQPPNSGGKRRTDRNFSSSDGYLIWLMSDDASHNAPSQSRKSQMPQSNGMHRNDSSNHVNSSTLTSTGRNPHQRNPLQNPVSGRAASKGGSFKRPRGS</sequence>
<dbReference type="Proteomes" id="UP001234297">
    <property type="component" value="Chromosome 6"/>
</dbReference>
<reference evidence="1 2" key="1">
    <citation type="journal article" date="2022" name="Hortic Res">
        <title>A haplotype resolved chromosomal level avocado genome allows analysis of novel avocado genes.</title>
        <authorList>
            <person name="Nath O."/>
            <person name="Fletcher S.J."/>
            <person name="Hayward A."/>
            <person name="Shaw L.M."/>
            <person name="Masouleh A.K."/>
            <person name="Furtado A."/>
            <person name="Henry R.J."/>
            <person name="Mitter N."/>
        </authorList>
    </citation>
    <scope>NUCLEOTIDE SEQUENCE [LARGE SCALE GENOMIC DNA]</scope>
    <source>
        <strain evidence="2">cv. Hass</strain>
    </source>
</reference>
<comment type="caution">
    <text evidence="1">The sequence shown here is derived from an EMBL/GenBank/DDBJ whole genome shotgun (WGS) entry which is preliminary data.</text>
</comment>
<name>A0ACC2L2C7_PERAE</name>